<accession>A0A9X3CJB9</accession>
<reference evidence="2" key="1">
    <citation type="submission" date="2022-02" db="EMBL/GenBank/DDBJ databases">
        <title>Vibrio sp. nov, a new bacterium isolated from seawater.</title>
        <authorList>
            <person name="Yuan Y."/>
        </authorList>
    </citation>
    <scope>NUCLEOTIDE SEQUENCE</scope>
    <source>
        <strain evidence="2">ZSDZ65</strain>
    </source>
</reference>
<dbReference type="Proteomes" id="UP001155587">
    <property type="component" value="Unassembled WGS sequence"/>
</dbReference>
<dbReference type="NCBIfam" id="TIGR03177">
    <property type="entry name" value="pilus_cpaB"/>
    <property type="match status" value="1"/>
</dbReference>
<evidence type="ECO:0000313" key="3">
    <source>
        <dbReference type="Proteomes" id="UP001155587"/>
    </source>
</evidence>
<dbReference type="InterPro" id="IPR031571">
    <property type="entry name" value="RcpC_dom"/>
</dbReference>
<comment type="caution">
    <text evidence="2">The sequence shown here is derived from an EMBL/GenBank/DDBJ whole genome shotgun (WGS) entry which is preliminary data.</text>
</comment>
<sequence>MRSRIIFFVALIAILVGGYGIYDSVLKNKDKSSVVVNEIAPQPKKDSVEYITVWRTLNNIDRGESIANDALKREQMLLTDALDEGLRSDVELDFSPSTLFNRDLPQGALILPEYITRENDPGYIDLLVTEGMTLYPLVVSNKNLISDFIRPGERIDILTVSSPSSNLSGAIEKPIRFKGVTATLFLQNIKVLNMGGEDSEQKLKPVAGKSEDGFTTIIIEIPPTEVARLALAQRTMHLEVYRSREYEEPVYADVRNVMSNYIGIEEMRGSKNKNGREGEL</sequence>
<dbReference type="RefSeq" id="WP_265672940.1">
    <property type="nucleotide sequence ID" value="NZ_JAKRRY010000001.1"/>
</dbReference>
<dbReference type="EMBL" id="JAKRRY010000001">
    <property type="protein sequence ID" value="MCW8344518.1"/>
    <property type="molecule type" value="Genomic_DNA"/>
</dbReference>
<protein>
    <submittedName>
        <fullName evidence="2">Flp pilus assembly protein CpaB</fullName>
    </submittedName>
</protein>
<name>A0A9X3CJB9_9VIBR</name>
<dbReference type="InterPro" id="IPR017592">
    <property type="entry name" value="Pilus_assmbl_Flp-typ_CpaB"/>
</dbReference>
<dbReference type="Pfam" id="PF16976">
    <property type="entry name" value="RcpC"/>
    <property type="match status" value="1"/>
</dbReference>
<feature type="domain" description="Flp pilus assembly protein RcpC/CpaB" evidence="1">
    <location>
        <begin position="127"/>
        <end position="238"/>
    </location>
</feature>
<proteinExistence type="predicted"/>
<organism evidence="2 3">
    <name type="scientific">Vibrio qingdaonensis</name>
    <dbReference type="NCBI Taxonomy" id="2829491"/>
    <lineage>
        <taxon>Bacteria</taxon>
        <taxon>Pseudomonadati</taxon>
        <taxon>Pseudomonadota</taxon>
        <taxon>Gammaproteobacteria</taxon>
        <taxon>Vibrionales</taxon>
        <taxon>Vibrionaceae</taxon>
        <taxon>Vibrio</taxon>
    </lineage>
</organism>
<evidence type="ECO:0000259" key="1">
    <source>
        <dbReference type="Pfam" id="PF16976"/>
    </source>
</evidence>
<keyword evidence="3" id="KW-1185">Reference proteome</keyword>
<evidence type="ECO:0000313" key="2">
    <source>
        <dbReference type="EMBL" id="MCW8344518.1"/>
    </source>
</evidence>
<dbReference type="AlphaFoldDB" id="A0A9X3CJB9"/>
<gene>
    <name evidence="2" type="primary">cpaB</name>
    <name evidence="2" type="ORF">MD535_00560</name>
</gene>